<evidence type="ECO:0000313" key="4">
    <source>
        <dbReference type="EMBL" id="GJS65370.1"/>
    </source>
</evidence>
<proteinExistence type="predicted"/>
<dbReference type="Proteomes" id="UP001151760">
    <property type="component" value="Unassembled WGS sequence"/>
</dbReference>
<feature type="compositionally biased region" description="Basic and acidic residues" evidence="2">
    <location>
        <begin position="39"/>
        <end position="53"/>
    </location>
</feature>
<gene>
    <name evidence="4" type="ORF">Tco_0679934</name>
</gene>
<keyword evidence="4" id="KW-0808">Transferase</keyword>
<dbReference type="Gene3D" id="2.40.70.10">
    <property type="entry name" value="Acid Proteases"/>
    <property type="match status" value="1"/>
</dbReference>
<dbReference type="SUPFAM" id="SSF57756">
    <property type="entry name" value="Retrovirus zinc finger-like domains"/>
    <property type="match status" value="1"/>
</dbReference>
<keyword evidence="1" id="KW-0479">Metal-binding</keyword>
<dbReference type="InterPro" id="IPR001878">
    <property type="entry name" value="Znf_CCHC"/>
</dbReference>
<dbReference type="EMBL" id="BQNB010009573">
    <property type="protein sequence ID" value="GJS65370.1"/>
    <property type="molecule type" value="Genomic_DNA"/>
</dbReference>
<keyword evidence="1" id="KW-0862">Zinc</keyword>
<sequence length="501" mass="56419">MPTATRTEMIPATIEEMIEQRVAEALEAYEANRNYRPMMESRDEREDDNRDANGNDNGDGGNGNGNPDMNVGGLMPVARECTYQDFWKCQPLIFKGIEGVFGLTRWFEKMDINGALTWWNSHKRTVGTDVVYTISWKALMKLMNEGNDLSAYTQRFQELVLMCTKMVPEEEDIVEKFVGGLPNNIEGNVIAAEPTRLQDAIRIANNLMDQKLKGYAAKNAENKMRAYIVGNSKKKGYVGSFPYCNKCKLHHEGKCTMKCTNCKKVRHMDRDCRTTVVATAQRAHVENQRVVTCFRCGGQGHYKSDCTKLKNQNHGNKAANNEACGRVYALRGGDGNPDSNIVKGTFLLNNHYAYILFDSGTDRSFVSTTFSALIDIPPTVLDVIYTIELVDGRIARSKTIIRGCTLNLLDYPFNIDLMLVELCSFDVKIEMDWLSKYHAMIICDEKIVRILYDNEILIVQGEKNHSGKVFPEDLPGLPPARQVKFQINLVPGAALVARAPY</sequence>
<feature type="region of interest" description="Disordered" evidence="2">
    <location>
        <begin position="33"/>
        <end position="71"/>
    </location>
</feature>
<dbReference type="GO" id="GO:0003964">
    <property type="term" value="F:RNA-directed DNA polymerase activity"/>
    <property type="evidence" value="ECO:0007669"/>
    <property type="project" value="UniProtKB-KW"/>
</dbReference>
<dbReference type="InterPro" id="IPR036875">
    <property type="entry name" value="Znf_CCHC_sf"/>
</dbReference>
<keyword evidence="4" id="KW-0548">Nucleotidyltransferase</keyword>
<dbReference type="SMART" id="SM00343">
    <property type="entry name" value="ZnF_C2HC"/>
    <property type="match status" value="2"/>
</dbReference>
<dbReference type="InterPro" id="IPR032567">
    <property type="entry name" value="RTL1-rel"/>
</dbReference>
<evidence type="ECO:0000256" key="1">
    <source>
        <dbReference type="PROSITE-ProRule" id="PRU00047"/>
    </source>
</evidence>
<dbReference type="PANTHER" id="PTHR15503:SF45">
    <property type="entry name" value="RNA-DIRECTED DNA POLYMERASE HOMOLOG"/>
    <property type="match status" value="1"/>
</dbReference>
<dbReference type="Gene3D" id="4.10.60.10">
    <property type="entry name" value="Zinc finger, CCHC-type"/>
    <property type="match status" value="1"/>
</dbReference>
<keyword evidence="5" id="KW-1185">Reference proteome</keyword>
<accession>A0ABQ4XJ73</accession>
<feature type="domain" description="CCHC-type" evidence="3">
    <location>
        <begin position="293"/>
        <end position="308"/>
    </location>
</feature>
<keyword evidence="4" id="KW-0695">RNA-directed DNA polymerase</keyword>
<comment type="caution">
    <text evidence="4">The sequence shown here is derived from an EMBL/GenBank/DDBJ whole genome shotgun (WGS) entry which is preliminary data.</text>
</comment>
<dbReference type="Pfam" id="PF08284">
    <property type="entry name" value="RVP_2"/>
    <property type="match status" value="1"/>
</dbReference>
<name>A0ABQ4XJ73_9ASTR</name>
<dbReference type="Pfam" id="PF00098">
    <property type="entry name" value="zf-CCHC"/>
    <property type="match status" value="1"/>
</dbReference>
<dbReference type="PANTHER" id="PTHR15503">
    <property type="entry name" value="LDOC1 RELATED"/>
    <property type="match status" value="1"/>
</dbReference>
<evidence type="ECO:0000313" key="5">
    <source>
        <dbReference type="Proteomes" id="UP001151760"/>
    </source>
</evidence>
<dbReference type="PROSITE" id="PS50158">
    <property type="entry name" value="ZF_CCHC"/>
    <property type="match status" value="1"/>
</dbReference>
<evidence type="ECO:0000256" key="2">
    <source>
        <dbReference type="SAM" id="MobiDB-lite"/>
    </source>
</evidence>
<protein>
    <submittedName>
        <fullName evidence="4">Reverse transcriptase domain-containing protein</fullName>
    </submittedName>
</protein>
<organism evidence="4 5">
    <name type="scientific">Tanacetum coccineum</name>
    <dbReference type="NCBI Taxonomy" id="301880"/>
    <lineage>
        <taxon>Eukaryota</taxon>
        <taxon>Viridiplantae</taxon>
        <taxon>Streptophyta</taxon>
        <taxon>Embryophyta</taxon>
        <taxon>Tracheophyta</taxon>
        <taxon>Spermatophyta</taxon>
        <taxon>Magnoliopsida</taxon>
        <taxon>eudicotyledons</taxon>
        <taxon>Gunneridae</taxon>
        <taxon>Pentapetalae</taxon>
        <taxon>asterids</taxon>
        <taxon>campanulids</taxon>
        <taxon>Asterales</taxon>
        <taxon>Asteraceae</taxon>
        <taxon>Asteroideae</taxon>
        <taxon>Anthemideae</taxon>
        <taxon>Anthemidinae</taxon>
        <taxon>Tanacetum</taxon>
    </lineage>
</organism>
<evidence type="ECO:0000259" key="3">
    <source>
        <dbReference type="PROSITE" id="PS50158"/>
    </source>
</evidence>
<reference evidence="4" key="1">
    <citation type="journal article" date="2022" name="Int. J. Mol. Sci.">
        <title>Draft Genome of Tanacetum Coccineum: Genomic Comparison of Closely Related Tanacetum-Family Plants.</title>
        <authorList>
            <person name="Yamashiro T."/>
            <person name="Shiraishi A."/>
            <person name="Nakayama K."/>
            <person name="Satake H."/>
        </authorList>
    </citation>
    <scope>NUCLEOTIDE SEQUENCE</scope>
</reference>
<reference evidence="4" key="2">
    <citation type="submission" date="2022-01" db="EMBL/GenBank/DDBJ databases">
        <authorList>
            <person name="Yamashiro T."/>
            <person name="Shiraishi A."/>
            <person name="Satake H."/>
            <person name="Nakayama K."/>
        </authorList>
    </citation>
    <scope>NUCLEOTIDE SEQUENCE</scope>
</reference>
<keyword evidence="1" id="KW-0863">Zinc-finger</keyword>
<dbReference type="CDD" id="cd00303">
    <property type="entry name" value="retropepsin_like"/>
    <property type="match status" value="1"/>
</dbReference>
<dbReference type="InterPro" id="IPR021109">
    <property type="entry name" value="Peptidase_aspartic_dom_sf"/>
</dbReference>